<dbReference type="PANTHER" id="PTHR22762:SF67">
    <property type="entry name" value="ALPHA_BETA-GLUCOSIDASE AGDC-RELATED"/>
    <property type="match status" value="1"/>
</dbReference>
<dbReference type="Pfam" id="PF01055">
    <property type="entry name" value="Glyco_hydro_31_2nd"/>
    <property type="match status" value="1"/>
</dbReference>
<evidence type="ECO:0000256" key="11">
    <source>
        <dbReference type="ARBA" id="ARBA00023316"/>
    </source>
</evidence>
<keyword evidence="7 14" id="KW-0378">Hydrolase</keyword>
<gene>
    <name evidence="20" type="ORF">EJ02DRAFT_337291</name>
</gene>
<comment type="function">
    <text evidence="13">Glucosidase involved in the degradation of cellulosic biomass. Has both alpha- and beta-glucosidase activity.</text>
</comment>
<keyword evidence="21" id="KW-1185">Reference proteome</keyword>
<accession>A0A6A5T151</accession>
<feature type="domain" description="Glycoside hydrolase family 31 TIM barrel" evidence="17">
    <location>
        <begin position="272"/>
        <end position="679"/>
    </location>
</feature>
<evidence type="ECO:0000259" key="18">
    <source>
        <dbReference type="Pfam" id="PF13802"/>
    </source>
</evidence>
<evidence type="ECO:0000256" key="12">
    <source>
        <dbReference type="ARBA" id="ARBA00023326"/>
    </source>
</evidence>
<comment type="catalytic activity">
    <reaction evidence="1">
        <text>Hydrolysis of terminal, non-reducing beta-D-glucosyl residues with release of beta-D-glucose.</text>
        <dbReference type="EC" id="3.2.1.21"/>
    </reaction>
</comment>
<dbReference type="InterPro" id="IPR025887">
    <property type="entry name" value="Glyco_hydro_31_N_dom"/>
</dbReference>
<evidence type="ECO:0000259" key="19">
    <source>
        <dbReference type="Pfam" id="PF21365"/>
    </source>
</evidence>
<keyword evidence="8" id="KW-0325">Glycoprotein</keyword>
<dbReference type="CDD" id="cd06602">
    <property type="entry name" value="GH31_MGAM_SI_GAA"/>
    <property type="match status" value="1"/>
</dbReference>
<dbReference type="Proteomes" id="UP000800038">
    <property type="component" value="Unassembled WGS sequence"/>
</dbReference>
<evidence type="ECO:0000259" key="17">
    <source>
        <dbReference type="Pfam" id="PF01055"/>
    </source>
</evidence>
<evidence type="ECO:0000256" key="13">
    <source>
        <dbReference type="ARBA" id="ARBA00025512"/>
    </source>
</evidence>
<feature type="chain" id="PRO_5025447720" evidence="16">
    <location>
        <begin position="25"/>
        <end position="881"/>
    </location>
</feature>
<dbReference type="SUPFAM" id="SSF51445">
    <property type="entry name" value="(Trans)glycosidases"/>
    <property type="match status" value="1"/>
</dbReference>
<dbReference type="GO" id="GO:0000272">
    <property type="term" value="P:polysaccharide catabolic process"/>
    <property type="evidence" value="ECO:0007669"/>
    <property type="project" value="UniProtKB-KW"/>
</dbReference>
<evidence type="ECO:0000256" key="1">
    <source>
        <dbReference type="ARBA" id="ARBA00000448"/>
    </source>
</evidence>
<dbReference type="InterPro" id="IPR011013">
    <property type="entry name" value="Gal_mutarotase_sf_dom"/>
</dbReference>
<dbReference type="InterPro" id="IPR017853">
    <property type="entry name" value="GH"/>
</dbReference>
<dbReference type="Gene3D" id="2.60.40.1180">
    <property type="entry name" value="Golgi alpha-mannosidase II"/>
    <property type="match status" value="2"/>
</dbReference>
<protein>
    <submittedName>
        <fullName evidence="20">Alpha-glucosidase</fullName>
    </submittedName>
</protein>
<evidence type="ECO:0000256" key="15">
    <source>
        <dbReference type="SAM" id="MobiDB-lite"/>
    </source>
</evidence>
<keyword evidence="5" id="KW-0964">Secreted</keyword>
<reference evidence="20" key="1">
    <citation type="journal article" date="2020" name="Stud. Mycol.">
        <title>101 Dothideomycetes genomes: a test case for predicting lifestyles and emergence of pathogens.</title>
        <authorList>
            <person name="Haridas S."/>
            <person name="Albert R."/>
            <person name="Binder M."/>
            <person name="Bloem J."/>
            <person name="Labutti K."/>
            <person name="Salamov A."/>
            <person name="Andreopoulos B."/>
            <person name="Baker S."/>
            <person name="Barry K."/>
            <person name="Bills G."/>
            <person name="Bluhm B."/>
            <person name="Cannon C."/>
            <person name="Castanera R."/>
            <person name="Culley D."/>
            <person name="Daum C."/>
            <person name="Ezra D."/>
            <person name="Gonzalez J."/>
            <person name="Henrissat B."/>
            <person name="Kuo A."/>
            <person name="Liang C."/>
            <person name="Lipzen A."/>
            <person name="Lutzoni F."/>
            <person name="Magnuson J."/>
            <person name="Mondo S."/>
            <person name="Nolan M."/>
            <person name="Ohm R."/>
            <person name="Pangilinan J."/>
            <person name="Park H.-J."/>
            <person name="Ramirez L."/>
            <person name="Alfaro M."/>
            <person name="Sun H."/>
            <person name="Tritt A."/>
            <person name="Yoshinaga Y."/>
            <person name="Zwiers L.-H."/>
            <person name="Turgeon B."/>
            <person name="Goodwin S."/>
            <person name="Spatafora J."/>
            <person name="Crous P."/>
            <person name="Grigoriev I."/>
        </authorList>
    </citation>
    <scope>NUCLEOTIDE SEQUENCE</scope>
    <source>
        <strain evidence="20">CBS 161.51</strain>
    </source>
</reference>
<dbReference type="InterPro" id="IPR048395">
    <property type="entry name" value="Glyco_hydro_31_C"/>
</dbReference>
<dbReference type="OrthoDB" id="5839090at2759"/>
<keyword evidence="6 16" id="KW-0732">Signal</keyword>
<dbReference type="InterPro" id="IPR013780">
    <property type="entry name" value="Glyco_hydro_b"/>
</dbReference>
<dbReference type="GO" id="GO:0004558">
    <property type="term" value="F:alpha-1,4-glucosidase activity"/>
    <property type="evidence" value="ECO:0007669"/>
    <property type="project" value="UniProtKB-EC"/>
</dbReference>
<comment type="similarity">
    <text evidence="4 14">Belongs to the glycosyl hydrolase 31 family.</text>
</comment>
<feature type="domain" description="Glycoside hydrolase family 31 N-terminal" evidence="18">
    <location>
        <begin position="88"/>
        <end position="225"/>
    </location>
</feature>
<keyword evidence="11" id="KW-0961">Cell wall biogenesis/degradation</keyword>
<dbReference type="GO" id="GO:0071555">
    <property type="term" value="P:cell wall organization"/>
    <property type="evidence" value="ECO:0007669"/>
    <property type="project" value="UniProtKB-KW"/>
</dbReference>
<dbReference type="SUPFAM" id="SSF51011">
    <property type="entry name" value="Glycosyl hydrolase domain"/>
    <property type="match status" value="1"/>
</dbReference>
<dbReference type="Gene3D" id="3.20.20.80">
    <property type="entry name" value="Glycosidases"/>
    <property type="match status" value="1"/>
</dbReference>
<organism evidence="20 21">
    <name type="scientific">Clathrospora elynae</name>
    <dbReference type="NCBI Taxonomy" id="706981"/>
    <lineage>
        <taxon>Eukaryota</taxon>
        <taxon>Fungi</taxon>
        <taxon>Dikarya</taxon>
        <taxon>Ascomycota</taxon>
        <taxon>Pezizomycotina</taxon>
        <taxon>Dothideomycetes</taxon>
        <taxon>Pleosporomycetidae</taxon>
        <taxon>Pleosporales</taxon>
        <taxon>Diademaceae</taxon>
        <taxon>Clathrospora</taxon>
    </lineage>
</organism>
<evidence type="ECO:0000256" key="16">
    <source>
        <dbReference type="SAM" id="SignalP"/>
    </source>
</evidence>
<dbReference type="EMBL" id="ML976006">
    <property type="protein sequence ID" value="KAF1945950.1"/>
    <property type="molecule type" value="Genomic_DNA"/>
</dbReference>
<dbReference type="Pfam" id="PF21365">
    <property type="entry name" value="Glyco_hydro_31_3rd"/>
    <property type="match status" value="1"/>
</dbReference>
<sequence length="881" mass="99104">MPATITILHTCFLLWSSFIQWTSSVPLKRADSCPGYKANNVQRSDSSLTADLTLAGTTCNIYGQDLQDLKFLAEWQTDSRLHIMVYDKDEQVYQVPEIVVPRPIGSISSNTSLLDVSIEEEPFSFTVTRKSNGEKIFNTKGSNLVFETQYWRLRTSLPNNPSLYGLGEHTDSLRLPTSNYVRTMWARDAGGVPENTNLYGTHPVYYEHRVDSGNSHGVLLLNSNGMDIKINNDNGQYLEYNVVGGIIDLYIMAGPSPFDVAREYSEITQKAAMMPYWGFGFHQCRFGYKSVAEVAEVVANYSKANIPLETMWTDIDYMDKYKVFTLGENFKLSDMRAFIDDLHKNDQHYIVMVDPAVAAQDYPAYNNGLDSEIFLKKSDGSIYKGKVWPGVTAFPDWFHSNVQDYWDKEFTTFFNADTGVDIDALWIDMNEPSNFCEYPCANPDAEEDGVAQVEIRDVDTQAISRAIVPQIAATPSKVRRAVPKSQVRQEGDGTKKGLPGRDLINPLYKIKNELGLLSNRTADTDLIHQGGWTEYDTHNLYGTMMSEASRKSMLKRRPDKRPMVITRSTFVGAGSYVGHWLGDNISAWDQYLTSIRHLLQFVSFFQVPMVGADVCGFLEATNEHLCARWTVLGAFYPFYRNHNVNDQPPQEAYRWESVAAAARKAIDIRYRLLDYIYTAMHKQTVDGTPMLAPLWMHYPSDSSTLPIETQFFYGDSLLISPVTEESSTSVSFYLPTDTWYDFATHKTVSGAGTKITYSNVSDSDIPILVRGGSVVPLRVKSAMTTKALRDQDFELYVAPDKDSNAQGTLYLDDGESLVQAGTSEITFSWDGETIKMAGTLGFETKVGVKSLTVLGDEPKTYELNEGLDRSWEHNVGNLKTL</sequence>
<dbReference type="Gene3D" id="2.60.40.1760">
    <property type="entry name" value="glycosyl hydrolase (family 31)"/>
    <property type="match status" value="1"/>
</dbReference>
<evidence type="ECO:0000256" key="3">
    <source>
        <dbReference type="ARBA" id="ARBA00004613"/>
    </source>
</evidence>
<dbReference type="InterPro" id="IPR030459">
    <property type="entry name" value="Glyco_hydro_31_CS"/>
</dbReference>
<evidence type="ECO:0000256" key="5">
    <source>
        <dbReference type="ARBA" id="ARBA00022525"/>
    </source>
</evidence>
<comment type="catalytic activity">
    <reaction evidence="2">
        <text>Hydrolysis of terminal, non-reducing (1-&gt;4)-linked alpha-D-glucose residues with release of alpha-D-glucose.</text>
        <dbReference type="EC" id="3.2.1.20"/>
    </reaction>
</comment>
<evidence type="ECO:0000256" key="8">
    <source>
        <dbReference type="ARBA" id="ARBA00023180"/>
    </source>
</evidence>
<name>A0A6A5T151_9PLEO</name>
<dbReference type="PANTHER" id="PTHR22762">
    <property type="entry name" value="ALPHA-GLUCOSIDASE"/>
    <property type="match status" value="1"/>
</dbReference>
<evidence type="ECO:0000256" key="10">
    <source>
        <dbReference type="ARBA" id="ARBA00023295"/>
    </source>
</evidence>
<dbReference type="AlphaFoldDB" id="A0A6A5T151"/>
<keyword evidence="12" id="KW-0624">Polysaccharide degradation</keyword>
<evidence type="ECO:0000256" key="9">
    <source>
        <dbReference type="ARBA" id="ARBA00023277"/>
    </source>
</evidence>
<dbReference type="GO" id="GO:0030246">
    <property type="term" value="F:carbohydrate binding"/>
    <property type="evidence" value="ECO:0007669"/>
    <property type="project" value="InterPro"/>
</dbReference>
<feature type="region of interest" description="Disordered" evidence="15">
    <location>
        <begin position="478"/>
        <end position="498"/>
    </location>
</feature>
<feature type="signal peptide" evidence="16">
    <location>
        <begin position="1"/>
        <end position="24"/>
    </location>
</feature>
<feature type="domain" description="Glycosyl hydrolase family 31 C-terminal" evidence="19">
    <location>
        <begin position="687"/>
        <end position="775"/>
    </location>
</feature>
<dbReference type="PROSITE" id="PS00707">
    <property type="entry name" value="GLYCOSYL_HYDROL_F31_2"/>
    <property type="match status" value="1"/>
</dbReference>
<proteinExistence type="inferred from homology"/>
<evidence type="ECO:0000256" key="4">
    <source>
        <dbReference type="ARBA" id="ARBA00007806"/>
    </source>
</evidence>
<dbReference type="Pfam" id="PF13802">
    <property type="entry name" value="Gal_mutarotas_2"/>
    <property type="match status" value="1"/>
</dbReference>
<dbReference type="CDD" id="cd14752">
    <property type="entry name" value="GH31_N"/>
    <property type="match status" value="1"/>
</dbReference>
<keyword evidence="10 14" id="KW-0326">Glycosidase</keyword>
<evidence type="ECO:0000313" key="20">
    <source>
        <dbReference type="EMBL" id="KAF1945950.1"/>
    </source>
</evidence>
<dbReference type="SUPFAM" id="SSF74650">
    <property type="entry name" value="Galactose mutarotase-like"/>
    <property type="match status" value="1"/>
</dbReference>
<evidence type="ECO:0000313" key="21">
    <source>
        <dbReference type="Proteomes" id="UP000800038"/>
    </source>
</evidence>
<evidence type="ECO:0000256" key="2">
    <source>
        <dbReference type="ARBA" id="ARBA00001657"/>
    </source>
</evidence>
<evidence type="ECO:0000256" key="14">
    <source>
        <dbReference type="RuleBase" id="RU361185"/>
    </source>
</evidence>
<dbReference type="InterPro" id="IPR000322">
    <property type="entry name" value="Glyco_hydro_31_TIM"/>
</dbReference>
<comment type="subcellular location">
    <subcellularLocation>
        <location evidence="3">Secreted</location>
    </subcellularLocation>
</comment>
<keyword evidence="9" id="KW-0119">Carbohydrate metabolism</keyword>
<dbReference type="GO" id="GO:0008422">
    <property type="term" value="F:beta-glucosidase activity"/>
    <property type="evidence" value="ECO:0007669"/>
    <property type="project" value="UniProtKB-EC"/>
</dbReference>
<evidence type="ECO:0000256" key="6">
    <source>
        <dbReference type="ARBA" id="ARBA00022729"/>
    </source>
</evidence>
<dbReference type="GO" id="GO:0005576">
    <property type="term" value="C:extracellular region"/>
    <property type="evidence" value="ECO:0007669"/>
    <property type="project" value="UniProtKB-SubCell"/>
</dbReference>
<evidence type="ECO:0000256" key="7">
    <source>
        <dbReference type="ARBA" id="ARBA00022801"/>
    </source>
</evidence>